<dbReference type="GO" id="GO:0031460">
    <property type="term" value="P:glycine betaine transport"/>
    <property type="evidence" value="ECO:0007669"/>
    <property type="project" value="InterPro"/>
</dbReference>
<keyword evidence="5 8" id="KW-0067">ATP-binding</keyword>
<dbReference type="InterPro" id="IPR017871">
    <property type="entry name" value="ABC_transporter-like_CS"/>
</dbReference>
<evidence type="ECO:0000256" key="3">
    <source>
        <dbReference type="ARBA" id="ARBA00022737"/>
    </source>
</evidence>
<name>A0A3E2B5D4_9FIRM</name>
<dbReference type="GO" id="GO:0006865">
    <property type="term" value="P:amino acid transport"/>
    <property type="evidence" value="ECO:0007669"/>
    <property type="project" value="UniProtKB-UniRule"/>
</dbReference>
<dbReference type="InterPro" id="IPR000644">
    <property type="entry name" value="CBS_dom"/>
</dbReference>
<dbReference type="GO" id="GO:0005886">
    <property type="term" value="C:plasma membrane"/>
    <property type="evidence" value="ECO:0007669"/>
    <property type="project" value="UniProtKB-SubCell"/>
</dbReference>
<evidence type="ECO:0000256" key="1">
    <source>
        <dbReference type="ARBA" id="ARBA00005417"/>
    </source>
</evidence>
<keyword evidence="8" id="KW-1003">Cell membrane</keyword>
<dbReference type="Gene3D" id="3.40.50.300">
    <property type="entry name" value="P-loop containing nucleotide triphosphate hydrolases"/>
    <property type="match status" value="1"/>
</dbReference>
<evidence type="ECO:0000313" key="11">
    <source>
        <dbReference type="EMBL" id="RFT07194.1"/>
    </source>
</evidence>
<dbReference type="PROSITE" id="PS00211">
    <property type="entry name" value="ABC_TRANSPORTER_1"/>
    <property type="match status" value="1"/>
</dbReference>
<dbReference type="SUPFAM" id="SSF52540">
    <property type="entry name" value="P-loop containing nucleoside triphosphate hydrolases"/>
    <property type="match status" value="1"/>
</dbReference>
<comment type="subcellular location">
    <subcellularLocation>
        <location evidence="8">Cell inner membrane</location>
        <topology evidence="8">Peripheral membrane protein</topology>
    </subcellularLocation>
</comment>
<dbReference type="InterPro" id="IPR027417">
    <property type="entry name" value="P-loop_NTPase"/>
</dbReference>
<keyword evidence="3" id="KW-0677">Repeat</keyword>
<dbReference type="Gene3D" id="3.10.580.10">
    <property type="entry name" value="CBS-domain"/>
    <property type="match status" value="1"/>
</dbReference>
<dbReference type="NCBIfam" id="TIGR01186">
    <property type="entry name" value="proV"/>
    <property type="match status" value="1"/>
</dbReference>
<dbReference type="InterPro" id="IPR003439">
    <property type="entry name" value="ABC_transporter-like_ATP-bd"/>
</dbReference>
<dbReference type="RefSeq" id="WP_021919368.1">
    <property type="nucleotide sequence ID" value="NZ_CAKXKJ010000017.1"/>
</dbReference>
<evidence type="ECO:0000259" key="10">
    <source>
        <dbReference type="PROSITE" id="PS51371"/>
    </source>
</evidence>
<comment type="catalytic activity">
    <reaction evidence="8">
        <text>a quaternary ammonium(out) + ATP + H2O = a quaternary ammonium(in) + ADP + phosphate + H(+)</text>
        <dbReference type="Rhea" id="RHEA:11036"/>
        <dbReference type="ChEBI" id="CHEBI:15377"/>
        <dbReference type="ChEBI" id="CHEBI:15378"/>
        <dbReference type="ChEBI" id="CHEBI:30616"/>
        <dbReference type="ChEBI" id="CHEBI:35267"/>
        <dbReference type="ChEBI" id="CHEBI:43474"/>
        <dbReference type="ChEBI" id="CHEBI:456216"/>
    </reaction>
</comment>
<dbReference type="GO" id="GO:0016887">
    <property type="term" value="F:ATP hydrolysis activity"/>
    <property type="evidence" value="ECO:0007669"/>
    <property type="project" value="UniProtKB-UniRule"/>
</dbReference>
<dbReference type="EC" id="7.6.2.9" evidence="8"/>
<organism evidence="11 12">
    <name type="scientific">Evtepia gabavorous</name>
    <dbReference type="NCBI Taxonomy" id="2211183"/>
    <lineage>
        <taxon>Bacteria</taxon>
        <taxon>Bacillati</taxon>
        <taxon>Bacillota</taxon>
        <taxon>Clostridia</taxon>
        <taxon>Eubacteriales</taxon>
        <taxon>Evtepia</taxon>
    </lineage>
</organism>
<dbReference type="FunFam" id="3.40.50.300:FF:000425">
    <property type="entry name" value="Probable ABC transporter, ATP-binding subunit"/>
    <property type="match status" value="1"/>
</dbReference>
<evidence type="ECO:0000313" key="12">
    <source>
        <dbReference type="Proteomes" id="UP000260649"/>
    </source>
</evidence>
<keyword evidence="8" id="KW-0997">Cell inner membrane</keyword>
<evidence type="ECO:0000256" key="4">
    <source>
        <dbReference type="ARBA" id="ARBA00022741"/>
    </source>
</evidence>
<dbReference type="EMBL" id="QQRQ01000004">
    <property type="protein sequence ID" value="RFT07194.1"/>
    <property type="molecule type" value="Genomic_DNA"/>
</dbReference>
<comment type="similarity">
    <text evidence="1 8">Belongs to the ABC transporter superfamily.</text>
</comment>
<dbReference type="GO" id="GO:0005524">
    <property type="term" value="F:ATP binding"/>
    <property type="evidence" value="ECO:0007669"/>
    <property type="project" value="UniProtKB-UniRule"/>
</dbReference>
<accession>A0A3E2B5D4</accession>
<dbReference type="PANTHER" id="PTHR43117:SF4">
    <property type="entry name" value="OSMOPROTECTANT IMPORT ATP-BINDING PROTEIN OSMV"/>
    <property type="match status" value="1"/>
</dbReference>
<keyword evidence="2 8" id="KW-0813">Transport</keyword>
<evidence type="ECO:0000256" key="7">
    <source>
        <dbReference type="PROSITE-ProRule" id="PRU00703"/>
    </source>
</evidence>
<comment type="subunit">
    <text evidence="8">The complex is probably composed of two ATP-binding proteins, two transmembrane proteins and a solute-binding protein.</text>
</comment>
<dbReference type="Pfam" id="PF00005">
    <property type="entry name" value="ABC_tran"/>
    <property type="match status" value="1"/>
</dbReference>
<dbReference type="OrthoDB" id="9802264at2"/>
<dbReference type="PROSITE" id="PS51371">
    <property type="entry name" value="CBS"/>
    <property type="match status" value="2"/>
</dbReference>
<dbReference type="SMART" id="SM00382">
    <property type="entry name" value="AAA"/>
    <property type="match status" value="1"/>
</dbReference>
<protein>
    <recommendedName>
        <fullName evidence="8">Quaternary amine transport ATP-binding protein</fullName>
        <ecNumber evidence="8">7.6.2.9</ecNumber>
    </recommendedName>
</protein>
<evidence type="ECO:0000259" key="9">
    <source>
        <dbReference type="PROSITE" id="PS50893"/>
    </source>
</evidence>
<sequence length="370" mass="41442">MVKFEHISLSYGNQQVIFDLSFEIPDGKFVVLIGPSGCGKTTTLKMINRLIQPNAGHIYIDGEDIAKQDKVTLRRRIGYVIQQIGLFPNMTVAQNICVVPKLLKYPKERCEQIVRDMLAMVDMPYEQYAHKYPSEMSGGQQQRVGILRALAASPPIVLMDEPFSALDPMTRRTLQQEMKSLQQKLNKTIVFVTHDMEEALDLADLIIFMNHGKIEQMASPEEMLSHPATGLIHDFLGKHMPEQSAADLKVKEFMRTGVYTVEQTRGINECISKMQRHNVDTLIVVDSLKKYLGTVSITDIRLTGHVVDSIGPLIRCNMPTVQTEDNARACFDQLIESGSSYLVVLNPDQTVAGIVTKTSMASAMAEQLWG</sequence>
<dbReference type="PANTHER" id="PTHR43117">
    <property type="entry name" value="OSMOPROTECTANT IMPORT ATP-BINDING PROTEIN OSMV"/>
    <property type="match status" value="1"/>
</dbReference>
<keyword evidence="4 8" id="KW-0547">Nucleotide-binding</keyword>
<feature type="domain" description="CBS" evidence="10">
    <location>
        <begin position="314"/>
        <end position="370"/>
    </location>
</feature>
<feature type="domain" description="CBS" evidence="10">
    <location>
        <begin position="254"/>
        <end position="313"/>
    </location>
</feature>
<gene>
    <name evidence="11" type="ORF">DV520_04205</name>
</gene>
<dbReference type="AlphaFoldDB" id="A0A3E2B5D4"/>
<dbReference type="SMART" id="SM00116">
    <property type="entry name" value="CBS"/>
    <property type="match status" value="2"/>
</dbReference>
<dbReference type="GeneID" id="97994946"/>
<evidence type="ECO:0000256" key="8">
    <source>
        <dbReference type="RuleBase" id="RU369116"/>
    </source>
</evidence>
<dbReference type="InterPro" id="IPR003593">
    <property type="entry name" value="AAA+_ATPase"/>
</dbReference>
<evidence type="ECO:0000256" key="2">
    <source>
        <dbReference type="ARBA" id="ARBA00022448"/>
    </source>
</evidence>
<keyword evidence="12" id="KW-1185">Reference proteome</keyword>
<dbReference type="InterPro" id="IPR046342">
    <property type="entry name" value="CBS_dom_sf"/>
</dbReference>
<feature type="domain" description="ABC transporter" evidence="9">
    <location>
        <begin position="2"/>
        <end position="236"/>
    </location>
</feature>
<evidence type="ECO:0000256" key="5">
    <source>
        <dbReference type="ARBA" id="ARBA00022840"/>
    </source>
</evidence>
<dbReference type="Proteomes" id="UP000260649">
    <property type="component" value="Unassembled WGS sequence"/>
</dbReference>
<dbReference type="GO" id="GO:0015418">
    <property type="term" value="F:ABC-type quaternary ammonium compound transporting activity"/>
    <property type="evidence" value="ECO:0007669"/>
    <property type="project" value="UniProtKB-EC"/>
</dbReference>
<keyword evidence="6 7" id="KW-0129">CBS domain</keyword>
<dbReference type="SUPFAM" id="SSF54631">
    <property type="entry name" value="CBS-domain pair"/>
    <property type="match status" value="1"/>
</dbReference>
<dbReference type="InterPro" id="IPR005892">
    <property type="entry name" value="Gly-betaine_transp_ATP-bd"/>
</dbReference>
<dbReference type="PROSITE" id="PS50893">
    <property type="entry name" value="ABC_TRANSPORTER_2"/>
    <property type="match status" value="1"/>
</dbReference>
<dbReference type="Pfam" id="PF00571">
    <property type="entry name" value="CBS"/>
    <property type="match status" value="2"/>
</dbReference>
<evidence type="ECO:0000256" key="6">
    <source>
        <dbReference type="ARBA" id="ARBA00023122"/>
    </source>
</evidence>
<keyword evidence="8" id="KW-0472">Membrane</keyword>
<proteinExistence type="inferred from homology"/>
<comment type="caution">
    <text evidence="11">The sequence shown here is derived from an EMBL/GenBank/DDBJ whole genome shotgun (WGS) entry which is preliminary data.</text>
</comment>
<reference evidence="11 12" key="1">
    <citation type="submission" date="2018-07" db="EMBL/GenBank/DDBJ databases">
        <title>GABA Modulating Bacteria of the Human Gut Microbiota.</title>
        <authorList>
            <person name="Strandwitz P."/>
            <person name="Kim K.H."/>
            <person name="Terekhova D."/>
            <person name="Liu J.K."/>
            <person name="Sharma A."/>
            <person name="Levering J."/>
            <person name="Mcdonald D."/>
            <person name="Dietrich D."/>
            <person name="Ramadhar T.R."/>
            <person name="Lekbua A."/>
            <person name="Mroue N."/>
            <person name="Liston C."/>
            <person name="Stewart E.J."/>
            <person name="Dubin M.J."/>
            <person name="Zengler K."/>
            <person name="Knight R."/>
            <person name="Gilbert J.A."/>
            <person name="Clardy J."/>
            <person name="Lewis K."/>
        </authorList>
    </citation>
    <scope>NUCLEOTIDE SEQUENCE [LARGE SCALE GENOMIC DNA]</scope>
    <source>
        <strain evidence="11 12">KLE1738</strain>
    </source>
</reference>